<comment type="caution">
    <text evidence="9">The sequence shown here is derived from an EMBL/GenBank/DDBJ whole genome shotgun (WGS) entry which is preliminary data.</text>
</comment>
<reference evidence="10" key="1">
    <citation type="journal article" date="2016" name="Nature">
        <title>The genome of the seagrass Zostera marina reveals angiosperm adaptation to the sea.</title>
        <authorList>
            <person name="Olsen J.L."/>
            <person name="Rouze P."/>
            <person name="Verhelst B."/>
            <person name="Lin Y.-C."/>
            <person name="Bayer T."/>
            <person name="Collen J."/>
            <person name="Dattolo E."/>
            <person name="De Paoli E."/>
            <person name="Dittami S."/>
            <person name="Maumus F."/>
            <person name="Michel G."/>
            <person name="Kersting A."/>
            <person name="Lauritano C."/>
            <person name="Lohaus R."/>
            <person name="Toepel M."/>
            <person name="Tonon T."/>
            <person name="Vanneste K."/>
            <person name="Amirebrahimi M."/>
            <person name="Brakel J."/>
            <person name="Bostroem C."/>
            <person name="Chovatia M."/>
            <person name="Grimwood J."/>
            <person name="Jenkins J.W."/>
            <person name="Jueterbock A."/>
            <person name="Mraz A."/>
            <person name="Stam W.T."/>
            <person name="Tice H."/>
            <person name="Bornberg-Bauer E."/>
            <person name="Green P.J."/>
            <person name="Pearson G.A."/>
            <person name="Procaccini G."/>
            <person name="Duarte C.M."/>
            <person name="Schmutz J."/>
            <person name="Reusch T.B.H."/>
            <person name="Van de Peer Y."/>
        </authorList>
    </citation>
    <scope>NUCLEOTIDE SEQUENCE [LARGE SCALE GENOMIC DNA]</scope>
    <source>
        <strain evidence="10">cv. Finnish</strain>
    </source>
</reference>
<evidence type="ECO:0000313" key="10">
    <source>
        <dbReference type="Proteomes" id="UP000036987"/>
    </source>
</evidence>
<sequence>MLPPLRRLCICILLTTFLSFTTQNLLLPLTSTIFDGIDKTPHQLLRTATLRSSNRHHQRRAQRRSQHDGGVSLPLTSGSDYTLSFSVGTHHPQKVTLYMDTGSDLVWLPCSPLECILCDGKPTSTPLSNSALNHSTSVSCTSPSCSAVHSSLRTSDLCAIAGCPLEFIETDTASCSTSACPAFYYAYGDGSLVARLRQEHVSIPSGSGKPIHIPKFTFGCAHTSLGEPIGVAGFGRGVISLPAQISELSPHLGKQFSYCLISHSFDSKRARHPSPLILGRRNDVHDSDSKFTYTPMIDNPKHPHYYSVGLRAISIGDLRIQADNRLSTIDGDGNGGLVIDSGTTFTMLPSKMYEKVKDEFAKTMVGNGYLRSTQMEDATGLSPCYHHGRGNGKRRVPKLVLHFSGNASLTLPRRNYYMGLTRGGKHAGCLMLINGGDETDDGPAGTLGNIQQQGFEVVYDLEGGRVGFARKECSSLWTSMSKLNN</sequence>
<dbReference type="CDD" id="cd05476">
    <property type="entry name" value="pepsin_A_like_plant"/>
    <property type="match status" value="1"/>
</dbReference>
<keyword evidence="7" id="KW-0732">Signal</keyword>
<dbReference type="AlphaFoldDB" id="A0A0K9PBG4"/>
<keyword evidence="4" id="KW-0378">Hydrolase</keyword>
<protein>
    <submittedName>
        <fullName evidence="9">Eukaryotic aspartyl protease family protein</fullName>
    </submittedName>
</protein>
<comment type="similarity">
    <text evidence="1">Belongs to the peptidase A1 family.</text>
</comment>
<evidence type="ECO:0000256" key="2">
    <source>
        <dbReference type="ARBA" id="ARBA00022670"/>
    </source>
</evidence>
<feature type="compositionally biased region" description="Basic residues" evidence="6">
    <location>
        <begin position="53"/>
        <end position="64"/>
    </location>
</feature>
<accession>A0A0K9PBG4</accession>
<keyword evidence="3" id="KW-0064">Aspartyl protease</keyword>
<organism evidence="9 10">
    <name type="scientific">Zostera marina</name>
    <name type="common">Eelgrass</name>
    <dbReference type="NCBI Taxonomy" id="29655"/>
    <lineage>
        <taxon>Eukaryota</taxon>
        <taxon>Viridiplantae</taxon>
        <taxon>Streptophyta</taxon>
        <taxon>Embryophyta</taxon>
        <taxon>Tracheophyta</taxon>
        <taxon>Spermatophyta</taxon>
        <taxon>Magnoliopsida</taxon>
        <taxon>Liliopsida</taxon>
        <taxon>Zosteraceae</taxon>
        <taxon>Zostera</taxon>
    </lineage>
</organism>
<dbReference type="InterPro" id="IPR051708">
    <property type="entry name" value="Plant_Aspart_Prot_A1"/>
</dbReference>
<dbReference type="OMA" id="PCHPFDC"/>
<dbReference type="InterPro" id="IPR032861">
    <property type="entry name" value="TAXi_N"/>
</dbReference>
<dbReference type="PROSITE" id="PS00141">
    <property type="entry name" value="ASP_PROTEASE"/>
    <property type="match status" value="1"/>
</dbReference>
<feature type="signal peptide" evidence="7">
    <location>
        <begin position="1"/>
        <end position="23"/>
    </location>
</feature>
<dbReference type="InterPro" id="IPR034161">
    <property type="entry name" value="Pepsin-like_plant"/>
</dbReference>
<evidence type="ECO:0000256" key="1">
    <source>
        <dbReference type="ARBA" id="ARBA00007447"/>
    </source>
</evidence>
<dbReference type="Pfam" id="PF14541">
    <property type="entry name" value="TAXi_C"/>
    <property type="match status" value="1"/>
</dbReference>
<feature type="chain" id="PRO_5005527762" evidence="7">
    <location>
        <begin position="24"/>
        <end position="485"/>
    </location>
</feature>
<dbReference type="InterPro" id="IPR001969">
    <property type="entry name" value="Aspartic_peptidase_AS"/>
</dbReference>
<dbReference type="InterPro" id="IPR033121">
    <property type="entry name" value="PEPTIDASE_A1"/>
</dbReference>
<evidence type="ECO:0000256" key="7">
    <source>
        <dbReference type="SAM" id="SignalP"/>
    </source>
</evidence>
<dbReference type="PROSITE" id="PS51767">
    <property type="entry name" value="PEPTIDASE_A1"/>
    <property type="match status" value="1"/>
</dbReference>
<evidence type="ECO:0000256" key="3">
    <source>
        <dbReference type="ARBA" id="ARBA00022750"/>
    </source>
</evidence>
<dbReference type="InterPro" id="IPR032799">
    <property type="entry name" value="TAXi_C"/>
</dbReference>
<proteinExistence type="inferred from homology"/>
<evidence type="ECO:0000256" key="5">
    <source>
        <dbReference type="ARBA" id="ARBA00023180"/>
    </source>
</evidence>
<dbReference type="EMBL" id="LFYR01001032">
    <property type="protein sequence ID" value="KMZ65535.1"/>
    <property type="molecule type" value="Genomic_DNA"/>
</dbReference>
<feature type="region of interest" description="Disordered" evidence="6">
    <location>
        <begin position="48"/>
        <end position="73"/>
    </location>
</feature>
<keyword evidence="10" id="KW-1185">Reference proteome</keyword>
<dbReference type="Proteomes" id="UP000036987">
    <property type="component" value="Unassembled WGS sequence"/>
</dbReference>
<dbReference type="GO" id="GO:0006508">
    <property type="term" value="P:proteolysis"/>
    <property type="evidence" value="ECO:0007669"/>
    <property type="project" value="UniProtKB-KW"/>
</dbReference>
<keyword evidence="5" id="KW-0325">Glycoprotein</keyword>
<dbReference type="STRING" id="29655.A0A0K9PBG4"/>
<feature type="domain" description="Peptidase A1" evidence="8">
    <location>
        <begin position="81"/>
        <end position="469"/>
    </location>
</feature>
<dbReference type="Gene3D" id="2.40.70.10">
    <property type="entry name" value="Acid Proteases"/>
    <property type="match status" value="2"/>
</dbReference>
<gene>
    <name evidence="9" type="ORF">ZOSMA_31G01230</name>
</gene>
<name>A0A0K9PBG4_ZOSMR</name>
<dbReference type="SUPFAM" id="SSF50630">
    <property type="entry name" value="Acid proteases"/>
    <property type="match status" value="1"/>
</dbReference>
<evidence type="ECO:0000313" key="9">
    <source>
        <dbReference type="EMBL" id="KMZ65535.1"/>
    </source>
</evidence>
<dbReference type="Pfam" id="PF14543">
    <property type="entry name" value="TAXi_N"/>
    <property type="match status" value="1"/>
</dbReference>
<dbReference type="PANTHER" id="PTHR47967">
    <property type="entry name" value="OS07G0603500 PROTEIN-RELATED"/>
    <property type="match status" value="1"/>
</dbReference>
<dbReference type="FunFam" id="2.40.70.10:FF:000055">
    <property type="entry name" value="Probable aspartyl protease At4g16563"/>
    <property type="match status" value="1"/>
</dbReference>
<dbReference type="PANTHER" id="PTHR47967:SF26">
    <property type="entry name" value="PEPTIDASE A1 DOMAIN-CONTAINING PROTEIN"/>
    <property type="match status" value="1"/>
</dbReference>
<keyword evidence="2 9" id="KW-0645">Protease</keyword>
<dbReference type="OrthoDB" id="2747330at2759"/>
<dbReference type="InterPro" id="IPR021109">
    <property type="entry name" value="Peptidase_aspartic_dom_sf"/>
</dbReference>
<dbReference type="GO" id="GO:0004190">
    <property type="term" value="F:aspartic-type endopeptidase activity"/>
    <property type="evidence" value="ECO:0007669"/>
    <property type="project" value="UniProtKB-KW"/>
</dbReference>
<evidence type="ECO:0000256" key="4">
    <source>
        <dbReference type="ARBA" id="ARBA00022801"/>
    </source>
</evidence>
<evidence type="ECO:0000259" key="8">
    <source>
        <dbReference type="PROSITE" id="PS51767"/>
    </source>
</evidence>
<evidence type="ECO:0000256" key="6">
    <source>
        <dbReference type="SAM" id="MobiDB-lite"/>
    </source>
</evidence>